<keyword evidence="8" id="KW-0808">Transferase</keyword>
<dbReference type="SUPFAM" id="SSF55874">
    <property type="entry name" value="ATPase domain of HSP90 chaperone/DNA topoisomerase II/histidine kinase"/>
    <property type="match status" value="1"/>
</dbReference>
<keyword evidence="3" id="KW-0597">Phosphoprotein</keyword>
<evidence type="ECO:0000313" key="9">
    <source>
        <dbReference type="Proteomes" id="UP000095712"/>
    </source>
</evidence>
<accession>A0A174TTS4</accession>
<dbReference type="InterPro" id="IPR036097">
    <property type="entry name" value="HisK_dim/P_sf"/>
</dbReference>
<dbReference type="EC" id="2.7.13.3" evidence="2"/>
<dbReference type="AlphaFoldDB" id="A0A174TTS4"/>
<dbReference type="InterPro" id="IPR005467">
    <property type="entry name" value="His_kinase_dom"/>
</dbReference>
<dbReference type="InterPro" id="IPR003594">
    <property type="entry name" value="HATPase_dom"/>
</dbReference>
<evidence type="ECO:0000256" key="2">
    <source>
        <dbReference type="ARBA" id="ARBA00012438"/>
    </source>
</evidence>
<keyword evidence="5" id="KW-0902">Two-component regulatory system</keyword>
<keyword evidence="4 8" id="KW-0418">Kinase</keyword>
<dbReference type="SUPFAM" id="SSF48452">
    <property type="entry name" value="TPR-like"/>
    <property type="match status" value="1"/>
</dbReference>
<dbReference type="Gene3D" id="1.10.287.130">
    <property type="match status" value="1"/>
</dbReference>
<reference evidence="8 9" key="1">
    <citation type="submission" date="2015-09" db="EMBL/GenBank/DDBJ databases">
        <authorList>
            <consortium name="Pathogen Informatics"/>
        </authorList>
    </citation>
    <scope>NUCLEOTIDE SEQUENCE [LARGE SCALE GENOMIC DNA]</scope>
    <source>
        <strain evidence="8 9">2789STDY5834911</strain>
    </source>
</reference>
<dbReference type="PANTHER" id="PTHR43065">
    <property type="entry name" value="SENSOR HISTIDINE KINASE"/>
    <property type="match status" value="1"/>
</dbReference>
<feature type="domain" description="Histidine kinase" evidence="7">
    <location>
        <begin position="351"/>
        <end position="570"/>
    </location>
</feature>
<evidence type="ECO:0000313" key="8">
    <source>
        <dbReference type="EMBL" id="CUQ11811.1"/>
    </source>
</evidence>
<dbReference type="SUPFAM" id="SSF47384">
    <property type="entry name" value="Homodimeric domain of signal transducing histidine kinase"/>
    <property type="match status" value="1"/>
</dbReference>
<dbReference type="CDD" id="cd00075">
    <property type="entry name" value="HATPase"/>
    <property type="match status" value="1"/>
</dbReference>
<comment type="catalytic activity">
    <reaction evidence="1">
        <text>ATP + protein L-histidine = ADP + protein N-phospho-L-histidine.</text>
        <dbReference type="EC" id="2.7.13.3"/>
    </reaction>
</comment>
<dbReference type="Proteomes" id="UP000095712">
    <property type="component" value="Unassembled WGS sequence"/>
</dbReference>
<evidence type="ECO:0000256" key="6">
    <source>
        <dbReference type="SAM" id="Coils"/>
    </source>
</evidence>
<dbReference type="CDD" id="cd00082">
    <property type="entry name" value="HisKA"/>
    <property type="match status" value="1"/>
</dbReference>
<proteinExistence type="predicted"/>
<dbReference type="SMART" id="SM00387">
    <property type="entry name" value="HATPase_c"/>
    <property type="match status" value="1"/>
</dbReference>
<evidence type="ECO:0000256" key="1">
    <source>
        <dbReference type="ARBA" id="ARBA00000085"/>
    </source>
</evidence>
<dbReference type="Gene3D" id="1.25.40.10">
    <property type="entry name" value="Tetratricopeptide repeat domain"/>
    <property type="match status" value="1"/>
</dbReference>
<dbReference type="EMBL" id="CZAW01000076">
    <property type="protein sequence ID" value="CUQ11811.1"/>
    <property type="molecule type" value="Genomic_DNA"/>
</dbReference>
<organism evidence="8 9">
    <name type="scientific">Blautia wexlerae</name>
    <dbReference type="NCBI Taxonomy" id="418240"/>
    <lineage>
        <taxon>Bacteria</taxon>
        <taxon>Bacillati</taxon>
        <taxon>Bacillota</taxon>
        <taxon>Clostridia</taxon>
        <taxon>Lachnospirales</taxon>
        <taxon>Lachnospiraceae</taxon>
        <taxon>Blautia</taxon>
    </lineage>
</organism>
<keyword evidence="6" id="KW-0175">Coiled coil</keyword>
<feature type="coiled-coil region" evidence="6">
    <location>
        <begin position="307"/>
        <end position="339"/>
    </location>
</feature>
<sequence>MTKYDYSKRILSLKNSGQIDEAIDCALEAKEAYPQENIFEKFLGDMYVKKEDYANAGNCYIEFLKKLGDNKQYFKHFAKFLQIYVKAVENKEVFINQVEECLANNLISNTQLVVNICKVIAPYIEIPSIEIFEDDKNLQKAINYIHQIKDAYKRYILYFKILELNHSQKNKTIDKHVVSSMEKEQLYQEALELIVQVLKYDQDQVAVRTLFRICRKINDYSEAERYLEIHPNTKRAEQFNILYELVFYYSKIGDIENRNEALKKIEKCGKESIPIMRTLYNFYLQFGMLDNAAKISTVISQKNVGNIRETNEDRKEQEKESTEALLEKFREMILELEHSRKLISMSELLKGFSHELGQPITNIRYGIQLFQMKMDMGIDTKEELETLFQDVLGQLYRIKEMLQRFSPITSEKNASTKFSVAEEIKTVFKEFSSRLSKENIEWSIEDEEDFYLNGDNVKFDQIFYNLIGNSIYAIKEKGEKGNISVKLQKKRNKLSVIFEDNGIGIQPEYRSKIFEPFFTTKDCSTDENGGGEGLGLYIIWNIVRMFNGDIVLDKSYENGARFVITINKSEREKNE</sequence>
<dbReference type="Pfam" id="PF02518">
    <property type="entry name" value="HATPase_c"/>
    <property type="match status" value="1"/>
</dbReference>
<evidence type="ECO:0000256" key="5">
    <source>
        <dbReference type="ARBA" id="ARBA00023012"/>
    </source>
</evidence>
<dbReference type="GO" id="GO:0000155">
    <property type="term" value="F:phosphorelay sensor kinase activity"/>
    <property type="evidence" value="ECO:0007669"/>
    <property type="project" value="InterPro"/>
</dbReference>
<evidence type="ECO:0000256" key="3">
    <source>
        <dbReference type="ARBA" id="ARBA00022553"/>
    </source>
</evidence>
<dbReference type="InterPro" id="IPR004358">
    <property type="entry name" value="Sig_transdc_His_kin-like_C"/>
</dbReference>
<evidence type="ECO:0000259" key="7">
    <source>
        <dbReference type="PROSITE" id="PS50109"/>
    </source>
</evidence>
<dbReference type="InterPro" id="IPR011990">
    <property type="entry name" value="TPR-like_helical_dom_sf"/>
</dbReference>
<dbReference type="InterPro" id="IPR003661">
    <property type="entry name" value="HisK_dim/P_dom"/>
</dbReference>
<dbReference type="PROSITE" id="PS50109">
    <property type="entry name" value="HIS_KIN"/>
    <property type="match status" value="1"/>
</dbReference>
<dbReference type="PRINTS" id="PR00344">
    <property type="entry name" value="BCTRLSENSOR"/>
</dbReference>
<dbReference type="InterPro" id="IPR036890">
    <property type="entry name" value="HATPase_C_sf"/>
</dbReference>
<gene>
    <name evidence="8" type="primary">kinA_2</name>
    <name evidence="8" type="ORF">ERS852523_04029</name>
</gene>
<evidence type="ECO:0000256" key="4">
    <source>
        <dbReference type="ARBA" id="ARBA00022777"/>
    </source>
</evidence>
<dbReference type="RefSeq" id="WP_055153802.1">
    <property type="nucleotide sequence ID" value="NZ_CZAW01000076.1"/>
</dbReference>
<protein>
    <recommendedName>
        <fullName evidence="2">histidine kinase</fullName>
        <ecNumber evidence="2">2.7.13.3</ecNumber>
    </recommendedName>
</protein>
<dbReference type="Gene3D" id="3.30.565.10">
    <property type="entry name" value="Histidine kinase-like ATPase, C-terminal domain"/>
    <property type="match status" value="1"/>
</dbReference>
<name>A0A174TTS4_9FIRM</name>